<dbReference type="AlphaFoldDB" id="A0A7G2DRC8"/>
<accession>A0A7G2DRC8</accession>
<organism evidence="2 3">
    <name type="scientific">Arabidopsis thaliana</name>
    <name type="common">Mouse-ear cress</name>
    <dbReference type="NCBI Taxonomy" id="3702"/>
    <lineage>
        <taxon>Eukaryota</taxon>
        <taxon>Viridiplantae</taxon>
        <taxon>Streptophyta</taxon>
        <taxon>Embryophyta</taxon>
        <taxon>Tracheophyta</taxon>
        <taxon>Spermatophyta</taxon>
        <taxon>Magnoliopsida</taxon>
        <taxon>eudicotyledons</taxon>
        <taxon>Gunneridae</taxon>
        <taxon>Pentapetalae</taxon>
        <taxon>rosids</taxon>
        <taxon>malvids</taxon>
        <taxon>Brassicales</taxon>
        <taxon>Brassicaceae</taxon>
        <taxon>Camelineae</taxon>
        <taxon>Arabidopsis</taxon>
    </lineage>
</organism>
<dbReference type="Gene3D" id="3.30.365.10">
    <property type="entry name" value="Aldehyde oxidase/xanthine dehydrogenase, molybdopterin binding domain"/>
    <property type="match status" value="1"/>
</dbReference>
<protein>
    <submittedName>
        <fullName evidence="2">(thale cress) hypothetical protein</fullName>
    </submittedName>
</protein>
<evidence type="ECO:0000313" key="2">
    <source>
        <dbReference type="EMBL" id="CAD5311537.1"/>
    </source>
</evidence>
<dbReference type="Pfam" id="PF20256">
    <property type="entry name" value="MoCoBD_2"/>
    <property type="match status" value="1"/>
</dbReference>
<evidence type="ECO:0000259" key="1">
    <source>
        <dbReference type="Pfam" id="PF20256"/>
    </source>
</evidence>
<evidence type="ECO:0000313" key="3">
    <source>
        <dbReference type="Proteomes" id="UP000516314"/>
    </source>
</evidence>
<dbReference type="EMBL" id="LR881466">
    <property type="protein sequence ID" value="CAD5311537.1"/>
    <property type="molecule type" value="Genomic_DNA"/>
</dbReference>
<dbReference type="InterPro" id="IPR046867">
    <property type="entry name" value="AldOxase/xan_DH_MoCoBD2"/>
</dbReference>
<dbReference type="Proteomes" id="UP000516314">
    <property type="component" value="Chromosome 1"/>
</dbReference>
<dbReference type="SUPFAM" id="SSF56003">
    <property type="entry name" value="Molybdenum cofactor-binding domain"/>
    <property type="match status" value="1"/>
</dbReference>
<gene>
    <name evidence="2" type="ORF">AT9943_LOCUS145</name>
</gene>
<reference evidence="2 3" key="1">
    <citation type="submission" date="2020-09" db="EMBL/GenBank/DDBJ databases">
        <authorList>
            <person name="Ashkenazy H."/>
        </authorList>
    </citation>
    <scope>NUCLEOTIDE SEQUENCE [LARGE SCALE GENOMIC DNA]</scope>
    <source>
        <strain evidence="3">cv. Cdm-0</strain>
    </source>
</reference>
<name>A0A7G2DRC8_ARATH</name>
<sequence>MELERVEDDLVTGKTEFIRSDIIYDCGKSLNPAIDLGQKIEAAAGGEAALWP</sequence>
<dbReference type="GO" id="GO:0016491">
    <property type="term" value="F:oxidoreductase activity"/>
    <property type="evidence" value="ECO:0007669"/>
    <property type="project" value="InterPro"/>
</dbReference>
<dbReference type="InterPro" id="IPR037165">
    <property type="entry name" value="AldOxase/xan_DH_Mopterin-bd_sf"/>
</dbReference>
<proteinExistence type="predicted"/>
<feature type="domain" description="Aldehyde oxidase/xanthine dehydrogenase second molybdopterin binding" evidence="1">
    <location>
        <begin position="5"/>
        <end position="40"/>
    </location>
</feature>